<feature type="region of interest" description="Disordered" evidence="1">
    <location>
        <begin position="25"/>
        <end position="60"/>
    </location>
</feature>
<comment type="caution">
    <text evidence="2">The sequence shown here is derived from an EMBL/GenBank/DDBJ whole genome shotgun (WGS) entry which is preliminary data.</text>
</comment>
<reference evidence="2 3" key="1">
    <citation type="submission" date="2019-04" db="EMBL/GenBank/DDBJ databases">
        <title>Streptomyces oryziradicis sp. nov., a novel actinomycete isolated from rhizosphere soil of rice (Oryza sativa L.).</title>
        <authorList>
            <person name="Li C."/>
        </authorList>
    </citation>
    <scope>NUCLEOTIDE SEQUENCE [LARGE SCALE GENOMIC DNA]</scope>
    <source>
        <strain evidence="2 3">NEAU-C40</strain>
    </source>
</reference>
<gene>
    <name evidence="2" type="ORF">FCI23_50410</name>
</gene>
<name>A0A4U0RLZ9_9ACTN</name>
<dbReference type="AlphaFoldDB" id="A0A4U0RLZ9"/>
<proteinExistence type="predicted"/>
<keyword evidence="3" id="KW-1185">Reference proteome</keyword>
<accession>A0A4U0RLZ9</accession>
<dbReference type="RefSeq" id="WP_136730688.1">
    <property type="nucleotide sequence ID" value="NZ_SUMC01000153.1"/>
</dbReference>
<evidence type="ECO:0000256" key="1">
    <source>
        <dbReference type="SAM" id="MobiDB-lite"/>
    </source>
</evidence>
<evidence type="ECO:0000313" key="2">
    <source>
        <dbReference type="EMBL" id="TJZ96841.1"/>
    </source>
</evidence>
<sequence>MAATAVTVGATVEVVTINPAAYKGKRGTVTATTPPPSRSTPSRPRNCAGPGAGGSTFWTA</sequence>
<dbReference type="EMBL" id="SUMC01000153">
    <property type="protein sequence ID" value="TJZ96841.1"/>
    <property type="molecule type" value="Genomic_DNA"/>
</dbReference>
<evidence type="ECO:0000313" key="3">
    <source>
        <dbReference type="Proteomes" id="UP000305778"/>
    </source>
</evidence>
<dbReference type="Proteomes" id="UP000305778">
    <property type="component" value="Unassembled WGS sequence"/>
</dbReference>
<organism evidence="2 3">
    <name type="scientific">Actinacidiphila oryziradicis</name>
    <dbReference type="NCBI Taxonomy" id="2571141"/>
    <lineage>
        <taxon>Bacteria</taxon>
        <taxon>Bacillati</taxon>
        <taxon>Actinomycetota</taxon>
        <taxon>Actinomycetes</taxon>
        <taxon>Kitasatosporales</taxon>
        <taxon>Streptomycetaceae</taxon>
        <taxon>Actinacidiphila</taxon>
    </lineage>
</organism>
<protein>
    <submittedName>
        <fullName evidence="2">Uncharacterized protein</fullName>
    </submittedName>
</protein>